<feature type="region of interest" description="Disordered" evidence="1">
    <location>
        <begin position="18"/>
        <end position="49"/>
    </location>
</feature>
<evidence type="ECO:0000313" key="4">
    <source>
        <dbReference type="Proteomes" id="UP000447873"/>
    </source>
</evidence>
<feature type="compositionally biased region" description="Polar residues" evidence="1">
    <location>
        <begin position="18"/>
        <end position="30"/>
    </location>
</feature>
<accession>A0A8H3VWK1</accession>
<evidence type="ECO:0000313" key="2">
    <source>
        <dbReference type="EMBL" id="KAE9985577.1"/>
    </source>
</evidence>
<dbReference type="Proteomes" id="UP000490939">
    <property type="component" value="Unassembled WGS sequence"/>
</dbReference>
<gene>
    <name evidence="3" type="ORF">EG327_000895</name>
    <name evidence="2" type="ORF">EG328_007243</name>
</gene>
<dbReference type="EMBL" id="WNWR01000012">
    <property type="protein sequence ID" value="KAE9994188.1"/>
    <property type="molecule type" value="Genomic_DNA"/>
</dbReference>
<dbReference type="OrthoDB" id="3928331at2759"/>
<protein>
    <submittedName>
        <fullName evidence="3">Uncharacterized protein</fullName>
    </submittedName>
</protein>
<dbReference type="Proteomes" id="UP000447873">
    <property type="component" value="Unassembled WGS sequence"/>
</dbReference>
<comment type="caution">
    <text evidence="3">The sequence shown here is derived from an EMBL/GenBank/DDBJ whole genome shotgun (WGS) entry which is preliminary data.</text>
</comment>
<name>A0A8H3VWK1_VENIN</name>
<reference evidence="3 5" key="1">
    <citation type="submission" date="2019-07" db="EMBL/GenBank/DDBJ databases">
        <title>Venturia inaequalis Genome Resource.</title>
        <authorList>
            <person name="Lichtner F.J."/>
        </authorList>
    </citation>
    <scope>NUCLEOTIDE SEQUENCE [LARGE SCALE GENOMIC DNA]</scope>
    <source>
        <strain evidence="2 4">120213</strain>
        <strain evidence="3 5">DMI_063113</strain>
    </source>
</reference>
<dbReference type="AlphaFoldDB" id="A0A8H3VWK1"/>
<proteinExistence type="predicted"/>
<evidence type="ECO:0000313" key="3">
    <source>
        <dbReference type="EMBL" id="KAE9994188.1"/>
    </source>
</evidence>
<evidence type="ECO:0000256" key="1">
    <source>
        <dbReference type="SAM" id="MobiDB-lite"/>
    </source>
</evidence>
<organism evidence="3 5">
    <name type="scientific">Venturia inaequalis</name>
    <name type="common">Apple scab fungus</name>
    <dbReference type="NCBI Taxonomy" id="5025"/>
    <lineage>
        <taxon>Eukaryota</taxon>
        <taxon>Fungi</taxon>
        <taxon>Dikarya</taxon>
        <taxon>Ascomycota</taxon>
        <taxon>Pezizomycotina</taxon>
        <taxon>Dothideomycetes</taxon>
        <taxon>Pleosporomycetidae</taxon>
        <taxon>Venturiales</taxon>
        <taxon>Venturiaceae</taxon>
        <taxon>Venturia</taxon>
    </lineage>
</organism>
<sequence>MSILASSIRASVRRVATTSSRPFSATQRTLSYPCDSSASSSSSSSTTNTFRNVAKRAQAEASDESIKTEAVYTLLLVSVVGAWYLTLSNNEDKTLAQKDLL</sequence>
<evidence type="ECO:0000313" key="5">
    <source>
        <dbReference type="Proteomes" id="UP000490939"/>
    </source>
</evidence>
<feature type="compositionally biased region" description="Low complexity" evidence="1">
    <location>
        <begin position="36"/>
        <end position="45"/>
    </location>
</feature>
<dbReference type="EMBL" id="WNWS01000039">
    <property type="protein sequence ID" value="KAE9985577.1"/>
    <property type="molecule type" value="Genomic_DNA"/>
</dbReference>
<keyword evidence="5" id="KW-1185">Reference proteome</keyword>